<dbReference type="InParanoid" id="A0A165CB73"/>
<keyword evidence="2" id="KW-1185">Reference proteome</keyword>
<dbReference type="Proteomes" id="UP000076842">
    <property type="component" value="Unassembled WGS sequence"/>
</dbReference>
<dbReference type="STRING" id="1353952.A0A165CB73"/>
<proteinExistence type="predicted"/>
<evidence type="ECO:0000313" key="1">
    <source>
        <dbReference type="EMBL" id="KZT50525.1"/>
    </source>
</evidence>
<gene>
    <name evidence="1" type="ORF">CALCODRAFT_488640</name>
</gene>
<organism evidence="1 2">
    <name type="scientific">Calocera cornea HHB12733</name>
    <dbReference type="NCBI Taxonomy" id="1353952"/>
    <lineage>
        <taxon>Eukaryota</taxon>
        <taxon>Fungi</taxon>
        <taxon>Dikarya</taxon>
        <taxon>Basidiomycota</taxon>
        <taxon>Agaricomycotina</taxon>
        <taxon>Dacrymycetes</taxon>
        <taxon>Dacrymycetales</taxon>
        <taxon>Dacrymycetaceae</taxon>
        <taxon>Calocera</taxon>
    </lineage>
</organism>
<protein>
    <recommendedName>
        <fullName evidence="3">DUF4939 domain-containing protein</fullName>
    </recommendedName>
</protein>
<reference evidence="1 2" key="1">
    <citation type="journal article" date="2016" name="Mol. Biol. Evol.">
        <title>Comparative Genomics of Early-Diverging Mushroom-Forming Fungi Provides Insights into the Origins of Lignocellulose Decay Capabilities.</title>
        <authorList>
            <person name="Nagy L.G."/>
            <person name="Riley R."/>
            <person name="Tritt A."/>
            <person name="Adam C."/>
            <person name="Daum C."/>
            <person name="Floudas D."/>
            <person name="Sun H."/>
            <person name="Yadav J.S."/>
            <person name="Pangilinan J."/>
            <person name="Larsson K.H."/>
            <person name="Matsuura K."/>
            <person name="Barry K."/>
            <person name="Labutti K."/>
            <person name="Kuo R."/>
            <person name="Ohm R.A."/>
            <person name="Bhattacharya S.S."/>
            <person name="Shirouzu T."/>
            <person name="Yoshinaga Y."/>
            <person name="Martin F.M."/>
            <person name="Grigoriev I.V."/>
            <person name="Hibbett D.S."/>
        </authorList>
    </citation>
    <scope>NUCLEOTIDE SEQUENCE [LARGE SCALE GENOMIC DNA]</scope>
    <source>
        <strain evidence="1 2">HHB12733</strain>
    </source>
</reference>
<name>A0A165CB73_9BASI</name>
<accession>A0A165CB73</accession>
<dbReference type="OrthoDB" id="5582182at2759"/>
<evidence type="ECO:0000313" key="2">
    <source>
        <dbReference type="Proteomes" id="UP000076842"/>
    </source>
</evidence>
<sequence length="110" mass="12358">MSVRAPEPVPFDGKAKNLEPFLRQCLDNIHNGGFTTFPTDHHKSTYIAGFMTKHDFPRAWLEGLRNLNDTLMDDFPGFLAALRGHFSDPDARGTAARRLEKLKQTGMVSV</sequence>
<evidence type="ECO:0008006" key="3">
    <source>
        <dbReference type="Google" id="ProtNLM"/>
    </source>
</evidence>
<dbReference type="EMBL" id="KV424165">
    <property type="protein sequence ID" value="KZT50525.1"/>
    <property type="molecule type" value="Genomic_DNA"/>
</dbReference>
<dbReference type="AlphaFoldDB" id="A0A165CB73"/>